<dbReference type="RefSeq" id="WP_074888864.1">
    <property type="nucleotide sequence ID" value="NZ_FOXO01000017.1"/>
</dbReference>
<proteinExistence type="predicted"/>
<reference evidence="2" key="1">
    <citation type="submission" date="2016-10" db="EMBL/GenBank/DDBJ databases">
        <authorList>
            <person name="Varghese N."/>
            <person name="Submissions S."/>
        </authorList>
    </citation>
    <scope>NUCLEOTIDE SEQUENCE [LARGE SCALE GENOMIC DNA]</scope>
    <source>
        <strain evidence="2">P18</strain>
    </source>
</reference>
<protein>
    <submittedName>
        <fullName evidence="1">Predicted house-cleaning noncanonical NTP pyrophosphatase, all-alpha NTP-PPase (MazG) superfamily</fullName>
    </submittedName>
</protein>
<name>A0A1I5VIF0_9FIRM</name>
<keyword evidence="2" id="KW-1185">Reference proteome</keyword>
<dbReference type="AlphaFoldDB" id="A0A1I5VIF0"/>
<sequence>MAVKVYNKLVRDKIPEIIEQDGKKCTMRVLNDEEYLKALDAKLDEELAEYHKDLNVEELADLLEVLYAAAEARGFTKDELEAVRERKAEKRGRFKEKLFLESVTE</sequence>
<dbReference type="EMBL" id="FOXO01000017">
    <property type="protein sequence ID" value="SFQ07259.1"/>
    <property type="molecule type" value="Genomic_DNA"/>
</dbReference>
<evidence type="ECO:0000313" key="2">
    <source>
        <dbReference type="Proteomes" id="UP000182624"/>
    </source>
</evidence>
<accession>A0A1I5VIF0</accession>
<organism evidence="1 2">
    <name type="scientific">Butyrivibrio proteoclasticus</name>
    <dbReference type="NCBI Taxonomy" id="43305"/>
    <lineage>
        <taxon>Bacteria</taxon>
        <taxon>Bacillati</taxon>
        <taxon>Bacillota</taxon>
        <taxon>Clostridia</taxon>
        <taxon>Lachnospirales</taxon>
        <taxon>Lachnospiraceae</taxon>
        <taxon>Butyrivibrio</taxon>
    </lineage>
</organism>
<gene>
    <name evidence="1" type="ORF">SAMN04487928_11759</name>
</gene>
<dbReference type="OrthoDB" id="9813491at2"/>
<dbReference type="CDD" id="cd11532">
    <property type="entry name" value="NTP-PPase_COG4997"/>
    <property type="match status" value="1"/>
</dbReference>
<dbReference type="Proteomes" id="UP000182624">
    <property type="component" value="Unassembled WGS sequence"/>
</dbReference>
<evidence type="ECO:0000313" key="1">
    <source>
        <dbReference type="EMBL" id="SFQ07259.1"/>
    </source>
</evidence>
<dbReference type="InterPro" id="IPR038735">
    <property type="entry name" value="MSMEG_1276-like_NTP-PPase_dom"/>
</dbReference>